<dbReference type="Proteomes" id="UP000193778">
    <property type="component" value="Unassembled WGS sequence"/>
</dbReference>
<dbReference type="OrthoDB" id="54411at2"/>
<organism evidence="5 6">
    <name type="scientific">Ruegeria meonggei</name>
    <dbReference type="NCBI Taxonomy" id="1446476"/>
    <lineage>
        <taxon>Bacteria</taxon>
        <taxon>Pseudomonadati</taxon>
        <taxon>Pseudomonadota</taxon>
        <taxon>Alphaproteobacteria</taxon>
        <taxon>Rhodobacterales</taxon>
        <taxon>Roseobacteraceae</taxon>
        <taxon>Ruegeria</taxon>
    </lineage>
</organism>
<dbReference type="SUPFAM" id="SSF46894">
    <property type="entry name" value="C-terminal effector domain of the bipartite response regulators"/>
    <property type="match status" value="1"/>
</dbReference>
<dbReference type="RefSeq" id="WP_085824651.1">
    <property type="nucleotide sequence ID" value="NZ_FWFP01000016.1"/>
</dbReference>
<dbReference type="PROSITE" id="PS51755">
    <property type="entry name" value="OMPR_PHOB"/>
    <property type="match status" value="1"/>
</dbReference>
<keyword evidence="6" id="KW-1185">Reference proteome</keyword>
<dbReference type="GO" id="GO:0000160">
    <property type="term" value="P:phosphorelay signal transduction system"/>
    <property type="evidence" value="ECO:0007669"/>
    <property type="project" value="InterPro"/>
</dbReference>
<evidence type="ECO:0000313" key="6">
    <source>
        <dbReference type="Proteomes" id="UP000193778"/>
    </source>
</evidence>
<dbReference type="Pfam" id="PF00486">
    <property type="entry name" value="Trans_reg_C"/>
    <property type="match status" value="1"/>
</dbReference>
<dbReference type="Gene3D" id="3.40.50.10070">
    <property type="entry name" value="TolB, N-terminal domain"/>
    <property type="match status" value="1"/>
</dbReference>
<keyword evidence="1 3" id="KW-0238">DNA-binding</keyword>
<dbReference type="GO" id="GO:0003677">
    <property type="term" value="F:DNA binding"/>
    <property type="evidence" value="ECO:0007669"/>
    <property type="project" value="UniProtKB-UniRule"/>
</dbReference>
<evidence type="ECO:0000259" key="4">
    <source>
        <dbReference type="PROSITE" id="PS51755"/>
    </source>
</evidence>
<dbReference type="InterPro" id="IPR016032">
    <property type="entry name" value="Sig_transdc_resp-reg_C-effctor"/>
</dbReference>
<reference evidence="6" key="1">
    <citation type="submission" date="2017-03" db="EMBL/GenBank/DDBJ databases">
        <authorList>
            <person name="Rodrigo-Torres L."/>
            <person name="Arahal R.D."/>
            <person name="Lucena T."/>
        </authorList>
    </citation>
    <scope>NUCLEOTIDE SEQUENCE [LARGE SCALE GENOMIC DNA]</scope>
    <source>
        <strain evidence="6">CECT 8411</strain>
    </source>
</reference>
<dbReference type="InterPro" id="IPR001867">
    <property type="entry name" value="OmpR/PhoB-type_DNA-bd"/>
</dbReference>
<dbReference type="Gene3D" id="1.10.10.10">
    <property type="entry name" value="Winged helix-like DNA-binding domain superfamily/Winged helix DNA-binding domain"/>
    <property type="match status" value="1"/>
</dbReference>
<sequence length="520" mass="58213">MKTRISDTEIDFDQMTVLRNGQTQRLTRQSLGILRALFEAGGDVVSKDDLILRAWGDRIVTDATLSTAIKEARRVVGDNGSRQQVIKTVHGVGFRLAVAIEPTGEKPDTELATPCLALLPFRNTSQDPDAQFLCEGITDETISSLSRFSEIKVLSRTTSDAIQGDRLDHDQIRRRYGADFVIEGSVRRTETRLRVSVQLVSTTTGTVVVTEQFDSEATVGDLFDVLDRIAQICAGRLAGPHSPVAKETVKRMRTQAPHESWTIFRLVSDFRRFYRSYDIGLHARLRDAFPQALERHPNAADGWAAYSVILLEEFRYHVNERPDVDALALATDAAEKAAQADPRNAFALVALAMCRLFAMDVDGFDLAAQKALELNSGHSDVLSEIGHCYAFLGREEDALRLLDKAMDISPEHPGWYHFARVWRYARLGMFEAALFEMQKVPMPGFYWYHAHLVWLYAALGDLDSAAEQVDLLKQVFPEFEGRAFQELAIWEANKDLVSSALAHWRMAGLVIADETGRPIA</sequence>
<dbReference type="InterPro" id="IPR011990">
    <property type="entry name" value="TPR-like_helical_dom_sf"/>
</dbReference>
<feature type="domain" description="OmpR/PhoB-type" evidence="4">
    <location>
        <begin position="1"/>
        <end position="98"/>
    </location>
</feature>
<dbReference type="SUPFAM" id="SSF48452">
    <property type="entry name" value="TPR-like"/>
    <property type="match status" value="1"/>
</dbReference>
<evidence type="ECO:0000256" key="3">
    <source>
        <dbReference type="PROSITE-ProRule" id="PRU01091"/>
    </source>
</evidence>
<dbReference type="EMBL" id="FWFP01000016">
    <property type="protein sequence ID" value="SLN75472.1"/>
    <property type="molecule type" value="Genomic_DNA"/>
</dbReference>
<evidence type="ECO:0000256" key="1">
    <source>
        <dbReference type="ARBA" id="ARBA00023125"/>
    </source>
</evidence>
<evidence type="ECO:0000313" key="5">
    <source>
        <dbReference type="EMBL" id="SLN75472.1"/>
    </source>
</evidence>
<name>A0A1X7AC88_9RHOB</name>
<dbReference type="GO" id="GO:0006355">
    <property type="term" value="P:regulation of DNA-templated transcription"/>
    <property type="evidence" value="ECO:0007669"/>
    <property type="project" value="InterPro"/>
</dbReference>
<proteinExistence type="predicted"/>
<evidence type="ECO:0000256" key="2">
    <source>
        <dbReference type="PROSITE-ProRule" id="PRU00339"/>
    </source>
</evidence>
<keyword evidence="2" id="KW-0802">TPR repeat</keyword>
<feature type="repeat" description="TPR" evidence="2">
    <location>
        <begin position="379"/>
        <end position="412"/>
    </location>
</feature>
<protein>
    <submittedName>
        <fullName evidence="5">Transcriptional regulator HilA</fullName>
    </submittedName>
</protein>
<dbReference type="AlphaFoldDB" id="A0A1X7AC88"/>
<dbReference type="CDD" id="cd00383">
    <property type="entry name" value="trans_reg_C"/>
    <property type="match status" value="1"/>
</dbReference>
<accession>A0A1X7AC88</accession>
<dbReference type="SMART" id="SM00862">
    <property type="entry name" value="Trans_reg_C"/>
    <property type="match status" value="1"/>
</dbReference>
<feature type="DNA-binding region" description="OmpR/PhoB-type" evidence="3">
    <location>
        <begin position="1"/>
        <end position="98"/>
    </location>
</feature>
<dbReference type="Gene3D" id="1.25.40.10">
    <property type="entry name" value="Tetratricopeptide repeat domain"/>
    <property type="match status" value="1"/>
</dbReference>
<dbReference type="InterPro" id="IPR019734">
    <property type="entry name" value="TPR_rpt"/>
</dbReference>
<dbReference type="PROSITE" id="PS50005">
    <property type="entry name" value="TPR"/>
    <property type="match status" value="1"/>
</dbReference>
<dbReference type="SMART" id="SM00028">
    <property type="entry name" value="TPR"/>
    <property type="match status" value="1"/>
</dbReference>
<gene>
    <name evidence="5" type="primary">hilA</name>
    <name evidence="5" type="ORF">RUM8411_04205</name>
</gene>
<dbReference type="InterPro" id="IPR036388">
    <property type="entry name" value="WH-like_DNA-bd_sf"/>
</dbReference>